<protein>
    <submittedName>
        <fullName evidence="2">Uncharacterized protein</fullName>
    </submittedName>
</protein>
<feature type="compositionally biased region" description="Gly residues" evidence="1">
    <location>
        <begin position="37"/>
        <end position="47"/>
    </location>
</feature>
<dbReference type="AlphaFoldDB" id="A0A8J2KC61"/>
<comment type="caution">
    <text evidence="2">The sequence shown here is derived from an EMBL/GenBank/DDBJ whole genome shotgun (WGS) entry which is preliminary data.</text>
</comment>
<evidence type="ECO:0000313" key="2">
    <source>
        <dbReference type="EMBL" id="CAG7733498.1"/>
    </source>
</evidence>
<dbReference type="Proteomes" id="UP000708208">
    <property type="component" value="Unassembled WGS sequence"/>
</dbReference>
<evidence type="ECO:0000313" key="3">
    <source>
        <dbReference type="Proteomes" id="UP000708208"/>
    </source>
</evidence>
<organism evidence="2 3">
    <name type="scientific">Allacma fusca</name>
    <dbReference type="NCBI Taxonomy" id="39272"/>
    <lineage>
        <taxon>Eukaryota</taxon>
        <taxon>Metazoa</taxon>
        <taxon>Ecdysozoa</taxon>
        <taxon>Arthropoda</taxon>
        <taxon>Hexapoda</taxon>
        <taxon>Collembola</taxon>
        <taxon>Symphypleona</taxon>
        <taxon>Sminthuridae</taxon>
        <taxon>Allacma</taxon>
    </lineage>
</organism>
<keyword evidence="3" id="KW-1185">Reference proteome</keyword>
<reference evidence="2" key="1">
    <citation type="submission" date="2021-06" db="EMBL/GenBank/DDBJ databases">
        <authorList>
            <person name="Hodson N. C."/>
            <person name="Mongue J. A."/>
            <person name="Jaron S. K."/>
        </authorList>
    </citation>
    <scope>NUCLEOTIDE SEQUENCE</scope>
</reference>
<evidence type="ECO:0000256" key="1">
    <source>
        <dbReference type="SAM" id="MobiDB-lite"/>
    </source>
</evidence>
<accession>A0A8J2KC61</accession>
<name>A0A8J2KC61_9HEXA</name>
<feature type="region of interest" description="Disordered" evidence="1">
    <location>
        <begin position="29"/>
        <end position="52"/>
    </location>
</feature>
<sequence length="82" mass="9083">MCIRKERLGPFPCDRTKLERLDGDCLPSRLDATGQRGENGLGRGEGGSRCAEKGYSGLVETSRKLATLRKLMSQTQSTLRRL</sequence>
<dbReference type="EMBL" id="CAJVCH010249958">
    <property type="protein sequence ID" value="CAG7733498.1"/>
    <property type="molecule type" value="Genomic_DNA"/>
</dbReference>
<proteinExistence type="predicted"/>
<gene>
    <name evidence="2" type="ORF">AFUS01_LOCUS21941</name>
</gene>